<organism evidence="2">
    <name type="scientific">Mycobacterium xenopi 4042</name>
    <dbReference type="NCBI Taxonomy" id="1299334"/>
    <lineage>
        <taxon>Bacteria</taxon>
        <taxon>Bacillati</taxon>
        <taxon>Actinomycetota</taxon>
        <taxon>Actinomycetes</taxon>
        <taxon>Mycobacteriales</taxon>
        <taxon>Mycobacteriaceae</taxon>
        <taxon>Mycobacterium</taxon>
    </lineage>
</organism>
<comment type="caution">
    <text evidence="2">The sequence shown here is derived from an EMBL/GenBank/DDBJ whole genome shotgun (WGS) entry which is preliminary data.</text>
</comment>
<evidence type="ECO:0000256" key="1">
    <source>
        <dbReference type="SAM" id="MobiDB-lite"/>
    </source>
</evidence>
<accession>X7YJF5</accession>
<dbReference type="AlphaFoldDB" id="X7YJF5"/>
<sequence>MATLLNRRWPPRTRHNPHRRDLRPTCQCQILRRRVLTHRNHPMEVSRAVMVATRGLLRVVAPRTK</sequence>
<name>X7YJF5_MYCXE</name>
<dbReference type="PATRIC" id="fig|1299334.3.peg.9809"/>
<dbReference type="EMBL" id="JAOB01000093">
    <property type="protein sequence ID" value="EUA07277.1"/>
    <property type="molecule type" value="Genomic_DNA"/>
</dbReference>
<proteinExistence type="predicted"/>
<feature type="compositionally biased region" description="Basic residues" evidence="1">
    <location>
        <begin position="9"/>
        <end position="21"/>
    </location>
</feature>
<protein>
    <submittedName>
        <fullName evidence="2">Uncharacterized protein</fullName>
    </submittedName>
</protein>
<feature type="region of interest" description="Disordered" evidence="1">
    <location>
        <begin position="1"/>
        <end position="21"/>
    </location>
</feature>
<evidence type="ECO:0000313" key="2">
    <source>
        <dbReference type="EMBL" id="EUA07277.1"/>
    </source>
</evidence>
<reference evidence="2" key="1">
    <citation type="submission" date="2014-01" db="EMBL/GenBank/DDBJ databases">
        <authorList>
            <person name="Brown-Elliot B."/>
            <person name="Wallace R."/>
            <person name="Lenaerts A."/>
            <person name="Ordway D."/>
            <person name="DeGroote M.A."/>
            <person name="Parker T."/>
            <person name="Sizemore C."/>
            <person name="Tallon L.J."/>
            <person name="Sadzewicz L.K."/>
            <person name="Sengamalay N."/>
            <person name="Fraser C.M."/>
            <person name="Hine E."/>
            <person name="Shefchek K.A."/>
            <person name="Das S.P."/>
            <person name="Tettelin H."/>
        </authorList>
    </citation>
    <scope>NUCLEOTIDE SEQUENCE [LARGE SCALE GENOMIC DNA]</scope>
    <source>
        <strain evidence="2">4042</strain>
    </source>
</reference>
<gene>
    <name evidence="2" type="ORF">I553_0220</name>
</gene>